<evidence type="ECO:0000313" key="2">
    <source>
        <dbReference type="EMBL" id="SVA52735.1"/>
    </source>
</evidence>
<accession>A0A381WJN9</accession>
<feature type="transmembrane region" description="Helical" evidence="1">
    <location>
        <begin position="18"/>
        <end position="37"/>
    </location>
</feature>
<organism evidence="2">
    <name type="scientific">marine metagenome</name>
    <dbReference type="NCBI Taxonomy" id="408172"/>
    <lineage>
        <taxon>unclassified sequences</taxon>
        <taxon>metagenomes</taxon>
        <taxon>ecological metagenomes</taxon>
    </lineage>
</organism>
<proteinExistence type="predicted"/>
<gene>
    <name evidence="2" type="ORF">METZ01_LOCUS105589</name>
</gene>
<dbReference type="EMBL" id="UINC01012021">
    <property type="protein sequence ID" value="SVA52735.1"/>
    <property type="molecule type" value="Genomic_DNA"/>
</dbReference>
<feature type="non-terminal residue" evidence="2">
    <location>
        <position position="53"/>
    </location>
</feature>
<keyword evidence="1" id="KW-0812">Transmembrane</keyword>
<evidence type="ECO:0000256" key="1">
    <source>
        <dbReference type="SAM" id="Phobius"/>
    </source>
</evidence>
<keyword evidence="1" id="KW-1133">Transmembrane helix</keyword>
<reference evidence="2" key="1">
    <citation type="submission" date="2018-05" db="EMBL/GenBank/DDBJ databases">
        <authorList>
            <person name="Lanie J.A."/>
            <person name="Ng W.-L."/>
            <person name="Kazmierczak K.M."/>
            <person name="Andrzejewski T.M."/>
            <person name="Davidsen T.M."/>
            <person name="Wayne K.J."/>
            <person name="Tettelin H."/>
            <person name="Glass J.I."/>
            <person name="Rusch D."/>
            <person name="Podicherti R."/>
            <person name="Tsui H.-C.T."/>
            <person name="Winkler M.E."/>
        </authorList>
    </citation>
    <scope>NUCLEOTIDE SEQUENCE</scope>
</reference>
<protein>
    <recommendedName>
        <fullName evidence="3">Twin-arginine translocase subunit TatC</fullName>
    </recommendedName>
</protein>
<evidence type="ECO:0008006" key="3">
    <source>
        <dbReference type="Google" id="ProtNLM"/>
    </source>
</evidence>
<sequence length="53" mass="6233">MSELDGIYEHLNELRTRVLRIVIVVGIIAVFLMTFHLEPISYNEVILYYPIPE</sequence>
<name>A0A381WJN9_9ZZZZ</name>
<dbReference type="AlphaFoldDB" id="A0A381WJN9"/>
<keyword evidence="1" id="KW-0472">Membrane</keyword>